<evidence type="ECO:0000313" key="2">
    <source>
        <dbReference type="EMBL" id="KFI90843.1"/>
    </source>
</evidence>
<name>A0A087D5P3_9BIFI</name>
<comment type="caution">
    <text evidence="2">The sequence shown here is derived from an EMBL/GenBank/DDBJ whole genome shotgun (WGS) entry which is preliminary data.</text>
</comment>
<organism evidence="2 3">
    <name type="scientific">Bifidobacterium saguini DSM 23967</name>
    <dbReference type="NCBI Taxonomy" id="1437607"/>
    <lineage>
        <taxon>Bacteria</taxon>
        <taxon>Bacillati</taxon>
        <taxon>Actinomycetota</taxon>
        <taxon>Actinomycetes</taxon>
        <taxon>Bifidobacteriales</taxon>
        <taxon>Bifidobacteriaceae</taxon>
        <taxon>Bifidobacterium</taxon>
    </lineage>
</organism>
<proteinExistence type="predicted"/>
<evidence type="ECO:0000313" key="3">
    <source>
        <dbReference type="Proteomes" id="UP000029066"/>
    </source>
</evidence>
<sequence>MESSRERDSSIECPVCGETFELESIYLHGYYRHDMRAADWRKWGLRQVECPVCGRTCSISFLSDHMERHKHESGNGGPHATVVYYLGLKSCSRCLKPLERVYDRIPYCELRCPECGEWWPLNRCRPGSEAMPMKDDCWLGGDTLDAYGKYCMAREDVEALTATLEQLGYRDTADWRERVRGIDSELENACVEEQFNDAAEELEGLREAMLDMLTSLALRTPRRSYHPSARKPAARERHRMRIR</sequence>
<dbReference type="AlphaFoldDB" id="A0A087D5P3"/>
<dbReference type="Proteomes" id="UP000029066">
    <property type="component" value="Unassembled WGS sequence"/>
</dbReference>
<evidence type="ECO:0000256" key="1">
    <source>
        <dbReference type="SAM" id="MobiDB-lite"/>
    </source>
</evidence>
<feature type="region of interest" description="Disordered" evidence="1">
    <location>
        <begin position="222"/>
        <end position="243"/>
    </location>
</feature>
<dbReference type="EMBL" id="JGZN01000020">
    <property type="protein sequence ID" value="KFI90843.1"/>
    <property type="molecule type" value="Genomic_DNA"/>
</dbReference>
<dbReference type="STRING" id="1437607.BISA_2215"/>
<accession>A0A087D5P3</accession>
<dbReference type="RefSeq" id="WP_152597291.1">
    <property type="nucleotide sequence ID" value="NZ_JDUT01000018.1"/>
</dbReference>
<dbReference type="Gene3D" id="3.30.160.60">
    <property type="entry name" value="Classic Zinc Finger"/>
    <property type="match status" value="1"/>
</dbReference>
<protein>
    <submittedName>
        <fullName evidence="2">Uncharacterized protein</fullName>
    </submittedName>
</protein>
<gene>
    <name evidence="2" type="ORF">BISA_2215</name>
</gene>
<reference evidence="2 3" key="1">
    <citation type="submission" date="2014-03" db="EMBL/GenBank/DDBJ databases">
        <title>Genomics of Bifidobacteria.</title>
        <authorList>
            <person name="Ventura M."/>
            <person name="Milani C."/>
            <person name="Lugli G.A."/>
        </authorList>
    </citation>
    <scope>NUCLEOTIDE SEQUENCE [LARGE SCALE GENOMIC DNA]</scope>
    <source>
        <strain evidence="2 3">DSM 23967</strain>
    </source>
</reference>